<dbReference type="AlphaFoldDB" id="A0A3B7MRT1"/>
<keyword evidence="4 7" id="KW-0812">Transmembrane</keyword>
<dbReference type="NCBIfam" id="TIGR04057">
    <property type="entry name" value="SusC_RagA_signa"/>
    <property type="match status" value="1"/>
</dbReference>
<dbReference type="SUPFAM" id="SSF56935">
    <property type="entry name" value="Porins"/>
    <property type="match status" value="1"/>
</dbReference>
<evidence type="ECO:0000256" key="7">
    <source>
        <dbReference type="PROSITE-ProRule" id="PRU01360"/>
    </source>
</evidence>
<dbReference type="InterPro" id="IPR011662">
    <property type="entry name" value="Secretin/TonB_short_N"/>
</dbReference>
<dbReference type="Pfam" id="PF13715">
    <property type="entry name" value="CarbopepD_reg_2"/>
    <property type="match status" value="1"/>
</dbReference>
<evidence type="ECO:0000256" key="2">
    <source>
        <dbReference type="ARBA" id="ARBA00022448"/>
    </source>
</evidence>
<keyword evidence="2 7" id="KW-0813">Transport</keyword>
<keyword evidence="6 7" id="KW-0998">Cell outer membrane</keyword>
<evidence type="ECO:0000256" key="5">
    <source>
        <dbReference type="ARBA" id="ARBA00023136"/>
    </source>
</evidence>
<dbReference type="Pfam" id="PF07660">
    <property type="entry name" value="STN"/>
    <property type="match status" value="1"/>
</dbReference>
<accession>A0A3B7MRT1</accession>
<dbReference type="EMBL" id="CP032157">
    <property type="protein sequence ID" value="AXY74315.1"/>
    <property type="molecule type" value="Genomic_DNA"/>
</dbReference>
<gene>
    <name evidence="9" type="ORF">D3H65_10155</name>
</gene>
<dbReference type="PROSITE" id="PS00018">
    <property type="entry name" value="EF_HAND_1"/>
    <property type="match status" value="1"/>
</dbReference>
<reference evidence="9 10" key="1">
    <citation type="submission" date="2018-09" db="EMBL/GenBank/DDBJ databases">
        <title>Genome sequencing of strain 6GH32-13.</title>
        <authorList>
            <person name="Weon H.-Y."/>
            <person name="Heo J."/>
            <person name="Kwon S.-W."/>
        </authorList>
    </citation>
    <scope>NUCLEOTIDE SEQUENCE [LARGE SCALE GENOMIC DNA]</scope>
    <source>
        <strain evidence="9 10">5GH32-13</strain>
    </source>
</reference>
<dbReference type="KEGG" id="pseg:D3H65_10155"/>
<dbReference type="Gene3D" id="3.55.50.30">
    <property type="match status" value="1"/>
</dbReference>
<evidence type="ECO:0000256" key="1">
    <source>
        <dbReference type="ARBA" id="ARBA00004571"/>
    </source>
</evidence>
<evidence type="ECO:0000256" key="3">
    <source>
        <dbReference type="ARBA" id="ARBA00022452"/>
    </source>
</evidence>
<name>A0A3B7MRT1_9BACT</name>
<comment type="similarity">
    <text evidence="7">Belongs to the TonB-dependent receptor family.</text>
</comment>
<dbReference type="InterPro" id="IPR037066">
    <property type="entry name" value="Plug_dom_sf"/>
</dbReference>
<dbReference type="InterPro" id="IPR018247">
    <property type="entry name" value="EF_Hand_1_Ca_BS"/>
</dbReference>
<dbReference type="GO" id="GO:0009279">
    <property type="term" value="C:cell outer membrane"/>
    <property type="evidence" value="ECO:0007669"/>
    <property type="project" value="UniProtKB-SubCell"/>
</dbReference>
<keyword evidence="3 7" id="KW-1134">Transmembrane beta strand</keyword>
<comment type="subcellular location">
    <subcellularLocation>
        <location evidence="1 7">Cell outer membrane</location>
        <topology evidence="1 7">Multi-pass membrane protein</topology>
    </subcellularLocation>
</comment>
<dbReference type="InterPro" id="IPR023997">
    <property type="entry name" value="TonB-dep_OMP_SusC/RagA_CS"/>
</dbReference>
<proteinExistence type="inferred from homology"/>
<dbReference type="OrthoDB" id="9768177at2"/>
<dbReference type="InterPro" id="IPR008969">
    <property type="entry name" value="CarboxyPept-like_regulatory"/>
</dbReference>
<dbReference type="Gene3D" id="2.40.170.20">
    <property type="entry name" value="TonB-dependent receptor, beta-barrel domain"/>
    <property type="match status" value="1"/>
</dbReference>
<keyword evidence="5 7" id="KW-0472">Membrane</keyword>
<feature type="domain" description="Secretin/TonB short N-terminal" evidence="8">
    <location>
        <begin position="79"/>
        <end position="130"/>
    </location>
</feature>
<dbReference type="InterPro" id="IPR036942">
    <property type="entry name" value="Beta-barrel_TonB_sf"/>
</dbReference>
<dbReference type="Pfam" id="PF07715">
    <property type="entry name" value="Plug"/>
    <property type="match status" value="1"/>
</dbReference>
<protein>
    <submittedName>
        <fullName evidence="9">SusC/RagA family TonB-linked outer membrane protein</fullName>
    </submittedName>
</protein>
<evidence type="ECO:0000256" key="4">
    <source>
        <dbReference type="ARBA" id="ARBA00022692"/>
    </source>
</evidence>
<evidence type="ECO:0000256" key="6">
    <source>
        <dbReference type="ARBA" id="ARBA00023237"/>
    </source>
</evidence>
<dbReference type="Proteomes" id="UP000263900">
    <property type="component" value="Chromosome"/>
</dbReference>
<evidence type="ECO:0000259" key="8">
    <source>
        <dbReference type="SMART" id="SM00965"/>
    </source>
</evidence>
<evidence type="ECO:0000313" key="10">
    <source>
        <dbReference type="Proteomes" id="UP000263900"/>
    </source>
</evidence>
<dbReference type="Gene3D" id="2.60.40.1120">
    <property type="entry name" value="Carboxypeptidase-like, regulatory domain"/>
    <property type="match status" value="1"/>
</dbReference>
<dbReference type="InterPro" id="IPR012910">
    <property type="entry name" value="Plug_dom"/>
</dbReference>
<evidence type="ECO:0000313" key="9">
    <source>
        <dbReference type="EMBL" id="AXY74315.1"/>
    </source>
</evidence>
<dbReference type="InterPro" id="IPR023996">
    <property type="entry name" value="TonB-dep_OMP_SusC/RagA"/>
</dbReference>
<sequence>MLLTLFSQSAPSRVCGIPSGKNYPRLLAKSVLIMKLTVLLMTIAMLQVQAEGIAQTVTLSLRNTPLDKAFKEIRKQTGYNFLYTDEQLSIAKTVTLQVQNAPLDKVLEQCFRYQPLTYAMSGKTIIVKRKAPVVTAVTTVDIAEDITIKGRVTDDKGDPVAGATIQVKGTGKGVVTNEQGEYEISVANGDAVLIISSLGFDEQEIAVKGRTAISVTLEAAPSSMKEMVVIGYGEQKKGTLTNAITTVSAASFREQPVSRLDQILQGRAAGVQVTNATGAPGGSVRIRIRGSNSINGDNGPLYVVDGFVGADFASINPEDIESLQVLKDASATAIYGSRGSNGVIIITTRKGVKGSLKVNFTARFSSAEVLKKLDLLNAAEFAETVNAHAQASGTALPFTTAQIDEFKVKGGTNWQDEIFRNAGAQEYLLNLAGGTDKGNYFISGNYLNQDGVIRNSFLKRYTLRSNINAKLSEKVSAFLNILGSYSTSQNIDIPADGPHSPLAQAITWSPTVPVRTSMGGYTIADPVSSVFFNPVALTTDQLTVTERMLANVIGGFKYRIIPGLHLNLQFGANYMGYENKGFASKVVNSNTSTTSLRSNKELRLQNTNTLSYRKTFTGGHSLDATAVMEYQQSTYNFMAVGSSNLNYESFMWNNIGLGTPGNPSSGYSKWALFSLMGRVNYAYKDKYLLSATIRRDGSSKFADDNKYSYFPSASVGWILSDESFISDLNVFSTLKVRGSWGLTGNQGVEAYSTLSSYSNRVASFTNSASQTGIILGNIGNPDLKWETTEQKNIGLEAGILNGRISLTADYFIKDTRDLLLDETLPMYLGGNVITRNTGEVQNKGFEFAIEAAVFDKGPVTWTSWFNASFVRNRVISSGQRAIIFDPNNRKIGGGMSPQSEFVVMPGQPLGAIWGLTYLGTWKPGEEGKAGPFGARPGDSRYLDKNSDNVIDASDYGVIGTGVPTTTFGWNNTVSYKGISLNVFFHAMLGFDKLNYNKAAAMYLGGDAREATYVDIKYRYIPGVNETSDIPAFSSTNRNFTQSTRFLEKADFLRLKNLSLSYEVPRKALGNIAGLRLFVSATNLWTLTNYTGIDPEANSSAGDIRQGIDYGSYPNARTFTGGCTLSF</sequence>
<dbReference type="InterPro" id="IPR039426">
    <property type="entry name" value="TonB-dep_rcpt-like"/>
</dbReference>
<dbReference type="SUPFAM" id="SSF49464">
    <property type="entry name" value="Carboxypeptidase regulatory domain-like"/>
    <property type="match status" value="1"/>
</dbReference>
<dbReference type="PROSITE" id="PS52016">
    <property type="entry name" value="TONB_DEPENDENT_REC_3"/>
    <property type="match status" value="1"/>
</dbReference>
<keyword evidence="10" id="KW-1185">Reference proteome</keyword>
<organism evidence="9 10">
    <name type="scientific">Paraflavitalea soli</name>
    <dbReference type="NCBI Taxonomy" id="2315862"/>
    <lineage>
        <taxon>Bacteria</taxon>
        <taxon>Pseudomonadati</taxon>
        <taxon>Bacteroidota</taxon>
        <taxon>Chitinophagia</taxon>
        <taxon>Chitinophagales</taxon>
        <taxon>Chitinophagaceae</taxon>
        <taxon>Paraflavitalea</taxon>
    </lineage>
</organism>
<dbReference type="Gene3D" id="2.170.130.10">
    <property type="entry name" value="TonB-dependent receptor, plug domain"/>
    <property type="match status" value="1"/>
</dbReference>
<dbReference type="SMART" id="SM00965">
    <property type="entry name" value="STN"/>
    <property type="match status" value="1"/>
</dbReference>
<dbReference type="NCBIfam" id="TIGR04056">
    <property type="entry name" value="OMP_RagA_SusC"/>
    <property type="match status" value="1"/>
</dbReference>